<gene>
    <name evidence="6" type="primary">Cd180</name>
    <name evidence="6" type="ORF">AOXY_G1328</name>
</gene>
<keyword evidence="3" id="KW-0677">Repeat</keyword>
<dbReference type="InterPro" id="IPR026906">
    <property type="entry name" value="LRR_5"/>
</dbReference>
<dbReference type="InterPro" id="IPR001611">
    <property type="entry name" value="Leu-rich_rpt"/>
</dbReference>
<feature type="signal peptide" evidence="5">
    <location>
        <begin position="1"/>
        <end position="21"/>
    </location>
</feature>
<accession>A0AAD8GKU0</accession>
<dbReference type="AlphaFoldDB" id="A0AAD8GKU0"/>
<keyword evidence="2 5" id="KW-0732">Signal</keyword>
<feature type="chain" id="PRO_5042171645" evidence="5">
    <location>
        <begin position="22"/>
        <end position="678"/>
    </location>
</feature>
<dbReference type="Proteomes" id="UP001230051">
    <property type="component" value="Unassembled WGS sequence"/>
</dbReference>
<evidence type="ECO:0000256" key="4">
    <source>
        <dbReference type="SAM" id="Phobius"/>
    </source>
</evidence>
<proteinExistence type="predicted"/>
<dbReference type="InterPro" id="IPR032675">
    <property type="entry name" value="LRR_dom_sf"/>
</dbReference>
<evidence type="ECO:0000256" key="3">
    <source>
        <dbReference type="ARBA" id="ARBA00022737"/>
    </source>
</evidence>
<keyword evidence="1" id="KW-0433">Leucine-rich repeat</keyword>
<keyword evidence="4" id="KW-1133">Transmembrane helix</keyword>
<dbReference type="GO" id="GO:0031012">
    <property type="term" value="C:extracellular matrix"/>
    <property type="evidence" value="ECO:0007669"/>
    <property type="project" value="TreeGrafter"/>
</dbReference>
<dbReference type="InterPro" id="IPR003591">
    <property type="entry name" value="Leu-rich_rpt_typical-subtyp"/>
</dbReference>
<evidence type="ECO:0000256" key="2">
    <source>
        <dbReference type="ARBA" id="ARBA00022729"/>
    </source>
</evidence>
<dbReference type="Pfam" id="PF13855">
    <property type="entry name" value="LRR_8"/>
    <property type="match status" value="2"/>
</dbReference>
<dbReference type="Gene3D" id="3.80.10.10">
    <property type="entry name" value="Ribonuclease Inhibitor"/>
    <property type="match status" value="1"/>
</dbReference>
<dbReference type="GO" id="GO:0005615">
    <property type="term" value="C:extracellular space"/>
    <property type="evidence" value="ECO:0007669"/>
    <property type="project" value="TreeGrafter"/>
</dbReference>
<dbReference type="EMBL" id="JAGXEW010000001">
    <property type="protein sequence ID" value="KAK1176447.1"/>
    <property type="molecule type" value="Genomic_DNA"/>
</dbReference>
<dbReference type="PANTHER" id="PTHR24373">
    <property type="entry name" value="SLIT RELATED LEUCINE-RICH REPEAT NEURONAL PROTEIN"/>
    <property type="match status" value="1"/>
</dbReference>
<reference evidence="6" key="1">
    <citation type="submission" date="2022-02" db="EMBL/GenBank/DDBJ databases">
        <title>Atlantic sturgeon de novo genome assembly.</title>
        <authorList>
            <person name="Stock M."/>
            <person name="Klopp C."/>
            <person name="Guiguen Y."/>
            <person name="Cabau C."/>
            <person name="Parinello H."/>
            <person name="Santidrian Yebra-Pimentel E."/>
            <person name="Kuhl H."/>
            <person name="Dirks R.P."/>
            <person name="Guessner J."/>
            <person name="Wuertz S."/>
            <person name="Du K."/>
            <person name="Schartl M."/>
        </authorList>
    </citation>
    <scope>NUCLEOTIDE SEQUENCE</scope>
    <source>
        <strain evidence="6">STURGEONOMICS-FGT-2020</strain>
        <tissue evidence="6">Whole blood</tissue>
    </source>
</reference>
<dbReference type="Pfam" id="PF13306">
    <property type="entry name" value="LRR_5"/>
    <property type="match status" value="1"/>
</dbReference>
<evidence type="ECO:0000256" key="5">
    <source>
        <dbReference type="SAM" id="SignalP"/>
    </source>
</evidence>
<feature type="transmembrane region" description="Helical" evidence="4">
    <location>
        <begin position="632"/>
        <end position="652"/>
    </location>
</feature>
<evidence type="ECO:0000256" key="1">
    <source>
        <dbReference type="ARBA" id="ARBA00022614"/>
    </source>
</evidence>
<evidence type="ECO:0000313" key="6">
    <source>
        <dbReference type="EMBL" id="KAK1176447.1"/>
    </source>
</evidence>
<name>A0AAD8GKU0_ACIOX</name>
<evidence type="ECO:0000313" key="7">
    <source>
        <dbReference type="Proteomes" id="UP001230051"/>
    </source>
</evidence>
<keyword evidence="7" id="KW-1185">Reference proteome</keyword>
<keyword evidence="4" id="KW-0472">Membrane</keyword>
<sequence>MNQGDFLLIGVILNFSCFVQMLEFSRMECSQAAQDKTYDCSGQGLLSIPDSLPPSTTGLDFSFNTLPFIHNSTFIKLKELIDLDLTRCQINWIYEDAFQYQINLQTLVLIGNQFMFIADNAFSGPVKLKHLFLTQTALSTLRFVPSENLNWLETLDFGNNDIYSLQFLSSFTTRNLKNLDFQLNGIQKIHATDVEVLKHAVGLNLNFKGNDIIFIEPGAFDSCQFNSLDFSGCLDEADLSVILLGLKGLSTRVLKLGTYEDTPEPTDITPTSLQGLCDITVEELSFQLLHFKDFSNTTFQCLTRLRKLDLTRSHISFLPSNIQGMDSLTHLILNENNFRNVCLTSAQNFPALTHLSLKGNSKMLQFHQGCLQALSKLEHLDMSHSFLQTGSCCGIQLKGLGSLLHLNMSYNSKMSMQGLPFSETPNLLLLDLTRTPITYSGSRGPFHNLHQLQTLNLSHTYTNTSNVYLLEGLQSLRVLSLQGNSFQSGVIQDSEMFKCVPKLEILILSECQLTAIADKAFEPLRELKYVDVSKNNLFKFNGHAFAVLKDIQLNFARNNIEIIAVEQINLMQPSSKIRLSYNPLLCNCSNLHFITWYQQNMDKILDPEETVCGSPMPGTRVADVHLSCGNHLLLIILLVLSAVLISTLAAVAGRKCCIQSVHAGSCSYQRLETYQQLS</sequence>
<organism evidence="6 7">
    <name type="scientific">Acipenser oxyrinchus oxyrinchus</name>
    <dbReference type="NCBI Taxonomy" id="40147"/>
    <lineage>
        <taxon>Eukaryota</taxon>
        <taxon>Metazoa</taxon>
        <taxon>Chordata</taxon>
        <taxon>Craniata</taxon>
        <taxon>Vertebrata</taxon>
        <taxon>Euteleostomi</taxon>
        <taxon>Actinopterygii</taxon>
        <taxon>Chondrostei</taxon>
        <taxon>Acipenseriformes</taxon>
        <taxon>Acipenseridae</taxon>
        <taxon>Acipenser</taxon>
    </lineage>
</organism>
<dbReference type="SUPFAM" id="SSF52058">
    <property type="entry name" value="L domain-like"/>
    <property type="match status" value="2"/>
</dbReference>
<protein>
    <submittedName>
        <fullName evidence="6">CD180 antigen-like</fullName>
    </submittedName>
</protein>
<dbReference type="InterPro" id="IPR050328">
    <property type="entry name" value="Dev_Immune_Receptor"/>
</dbReference>
<comment type="caution">
    <text evidence="6">The sequence shown here is derived from an EMBL/GenBank/DDBJ whole genome shotgun (WGS) entry which is preliminary data.</text>
</comment>
<keyword evidence="4" id="KW-0812">Transmembrane</keyword>
<dbReference type="PANTHER" id="PTHR24373:SF356">
    <property type="entry name" value="CD180 ANTIGEN"/>
    <property type="match status" value="1"/>
</dbReference>
<dbReference type="SMART" id="SM00369">
    <property type="entry name" value="LRR_TYP"/>
    <property type="match status" value="7"/>
</dbReference>